<accession>A0ACC0WDV0</accession>
<sequence length="152" mass="17037">MRNLLLQSPGPKATRRHDCRATRSGCSDTKERNEANAVTLRLKGAENLNVVARDVYNAKSQALRVALCARSTTEALMEKLRSEGFEHRTKLGDKGEIKILSFKKQDAICLVWRFSRVLLIDFTYNNNEYGMPLLNIAGVNCCGFTFSAAFAF</sequence>
<keyword evidence="2" id="KW-1185">Reference proteome</keyword>
<evidence type="ECO:0000313" key="1">
    <source>
        <dbReference type="EMBL" id="KAI9917003.1"/>
    </source>
</evidence>
<gene>
    <name evidence="1" type="ORF">PsorP6_017190</name>
</gene>
<protein>
    <submittedName>
        <fullName evidence="1">Uncharacterized protein</fullName>
    </submittedName>
</protein>
<proteinExistence type="predicted"/>
<comment type="caution">
    <text evidence="1">The sequence shown here is derived from an EMBL/GenBank/DDBJ whole genome shotgun (WGS) entry which is preliminary data.</text>
</comment>
<evidence type="ECO:0000313" key="2">
    <source>
        <dbReference type="Proteomes" id="UP001163321"/>
    </source>
</evidence>
<dbReference type="Proteomes" id="UP001163321">
    <property type="component" value="Chromosome 2"/>
</dbReference>
<name>A0ACC0WDV0_9STRA</name>
<dbReference type="EMBL" id="CM047581">
    <property type="protein sequence ID" value="KAI9917003.1"/>
    <property type="molecule type" value="Genomic_DNA"/>
</dbReference>
<reference evidence="1 2" key="1">
    <citation type="journal article" date="2022" name="bioRxiv">
        <title>The genome of the oomycete Peronosclerospora sorghi, a cosmopolitan pathogen of maize and sorghum, is inflated with dispersed pseudogenes.</title>
        <authorList>
            <person name="Fletcher K."/>
            <person name="Martin F."/>
            <person name="Isakeit T."/>
            <person name="Cavanaugh K."/>
            <person name="Magill C."/>
            <person name="Michelmore R."/>
        </authorList>
    </citation>
    <scope>NUCLEOTIDE SEQUENCE [LARGE SCALE GENOMIC DNA]</scope>
    <source>
        <strain evidence="1">P6</strain>
    </source>
</reference>
<organism evidence="1 2">
    <name type="scientific">Peronosclerospora sorghi</name>
    <dbReference type="NCBI Taxonomy" id="230839"/>
    <lineage>
        <taxon>Eukaryota</taxon>
        <taxon>Sar</taxon>
        <taxon>Stramenopiles</taxon>
        <taxon>Oomycota</taxon>
        <taxon>Peronosporomycetes</taxon>
        <taxon>Peronosporales</taxon>
        <taxon>Peronosporaceae</taxon>
        <taxon>Peronosclerospora</taxon>
    </lineage>
</organism>